<dbReference type="AlphaFoldDB" id="A0A7W3TPN7"/>
<protein>
    <submittedName>
        <fullName evidence="2">ComGF family competence protein</fullName>
    </submittedName>
</protein>
<proteinExistence type="predicted"/>
<keyword evidence="1" id="KW-1133">Transmembrane helix</keyword>
<name>A0A7W3TPN7_9LACO</name>
<dbReference type="InterPro" id="IPR016977">
    <property type="entry name" value="ComGF"/>
</dbReference>
<evidence type="ECO:0000256" key="1">
    <source>
        <dbReference type="SAM" id="Phobius"/>
    </source>
</evidence>
<sequence>MKQTAFTLVEGICALIISSLIIFNISLAIMGIKKTNSASLDSTVDWYLFLHELESDNHRFEIVQVQNQQLLLFSQAAHRNYELKGSNTLYLTCRQGGGYLPLLDGVKSREYSFTQLDSQRVLIEVTRISGKKVKSVVKLYPPSSE</sequence>
<feature type="transmembrane region" description="Helical" evidence="1">
    <location>
        <begin position="12"/>
        <end position="32"/>
    </location>
</feature>
<accession>A0A7W3TPN7</accession>
<gene>
    <name evidence="2" type="ORF">H5S40_00155</name>
</gene>
<keyword evidence="3" id="KW-1185">Reference proteome</keyword>
<comment type="caution">
    <text evidence="2">The sequence shown here is derived from an EMBL/GenBank/DDBJ whole genome shotgun (WGS) entry which is preliminary data.</text>
</comment>
<dbReference type="RefSeq" id="WP_182597380.1">
    <property type="nucleotide sequence ID" value="NZ_JACIVC010000013.1"/>
</dbReference>
<evidence type="ECO:0000313" key="2">
    <source>
        <dbReference type="EMBL" id="MBB1068615.1"/>
    </source>
</evidence>
<dbReference type="Pfam" id="PF15980">
    <property type="entry name" value="ComGF"/>
    <property type="match status" value="1"/>
</dbReference>
<dbReference type="EMBL" id="JACIVC010000013">
    <property type="protein sequence ID" value="MBB1068615.1"/>
    <property type="molecule type" value="Genomic_DNA"/>
</dbReference>
<keyword evidence="1" id="KW-0812">Transmembrane</keyword>
<reference evidence="2 3" key="1">
    <citation type="submission" date="2020-07" db="EMBL/GenBank/DDBJ databases">
        <title>Description of Limosilactobacillus balticus sp. nov., Limosilactobacillus agrestis sp. nov., Limosilactobacillus albertensis sp. nov., Limosilactobacillus rudii sp. nov., Limosilactobacillus fastidiosus sp. nov., five novel Limosilactobacillus species isolated from the vertebrate gastrointestinal tract, and proposal of 6 subspecies of Limosilactobacillus reuteri adapted to the gastrointestinal tract of specific vertebrate hosts.</title>
        <authorList>
            <person name="Li F."/>
            <person name="Cheng C."/>
            <person name="Zheng J."/>
            <person name="Quevedo R.M."/>
            <person name="Li J."/>
            <person name="Roos S."/>
            <person name="Gaenzle M.G."/>
            <person name="Walter J."/>
        </authorList>
    </citation>
    <scope>NUCLEOTIDE SEQUENCE [LARGE SCALE GENOMIC DNA]</scope>
    <source>
        <strain evidence="2 3">RRLNB_1_1</strain>
    </source>
</reference>
<organism evidence="2 3">
    <name type="scientific">Limosilactobacillus albertensis</name>
    <dbReference type="NCBI Taxonomy" id="2759752"/>
    <lineage>
        <taxon>Bacteria</taxon>
        <taxon>Bacillati</taxon>
        <taxon>Bacillota</taxon>
        <taxon>Bacilli</taxon>
        <taxon>Lactobacillales</taxon>
        <taxon>Lactobacillaceae</taxon>
        <taxon>Limosilactobacillus</taxon>
    </lineage>
</organism>
<evidence type="ECO:0000313" key="3">
    <source>
        <dbReference type="Proteomes" id="UP000518316"/>
    </source>
</evidence>
<keyword evidence="1" id="KW-0472">Membrane</keyword>
<dbReference type="Proteomes" id="UP000518316">
    <property type="component" value="Unassembled WGS sequence"/>
</dbReference>